<dbReference type="Proteomes" id="UP001066276">
    <property type="component" value="Chromosome 11"/>
</dbReference>
<feature type="non-terminal residue" evidence="2">
    <location>
        <position position="1"/>
    </location>
</feature>
<proteinExistence type="predicted"/>
<gene>
    <name evidence="2" type="ORF">NDU88_007105</name>
</gene>
<feature type="region of interest" description="Disordered" evidence="1">
    <location>
        <begin position="1"/>
        <end position="22"/>
    </location>
</feature>
<dbReference type="AlphaFoldDB" id="A0AAV7LTP8"/>
<comment type="caution">
    <text evidence="2">The sequence shown here is derived from an EMBL/GenBank/DDBJ whole genome shotgun (WGS) entry which is preliminary data.</text>
</comment>
<accession>A0AAV7LTP8</accession>
<evidence type="ECO:0000313" key="3">
    <source>
        <dbReference type="Proteomes" id="UP001066276"/>
    </source>
</evidence>
<organism evidence="2 3">
    <name type="scientific">Pleurodeles waltl</name>
    <name type="common">Iberian ribbed newt</name>
    <dbReference type="NCBI Taxonomy" id="8319"/>
    <lineage>
        <taxon>Eukaryota</taxon>
        <taxon>Metazoa</taxon>
        <taxon>Chordata</taxon>
        <taxon>Craniata</taxon>
        <taxon>Vertebrata</taxon>
        <taxon>Euteleostomi</taxon>
        <taxon>Amphibia</taxon>
        <taxon>Batrachia</taxon>
        <taxon>Caudata</taxon>
        <taxon>Salamandroidea</taxon>
        <taxon>Salamandridae</taxon>
        <taxon>Pleurodelinae</taxon>
        <taxon>Pleurodeles</taxon>
    </lineage>
</organism>
<evidence type="ECO:0000256" key="1">
    <source>
        <dbReference type="SAM" id="MobiDB-lite"/>
    </source>
</evidence>
<keyword evidence="3" id="KW-1185">Reference proteome</keyword>
<protein>
    <submittedName>
        <fullName evidence="2">Uncharacterized protein</fullName>
    </submittedName>
</protein>
<reference evidence="2" key="1">
    <citation type="journal article" date="2022" name="bioRxiv">
        <title>Sequencing and chromosome-scale assembly of the giantPleurodeles waltlgenome.</title>
        <authorList>
            <person name="Brown T."/>
            <person name="Elewa A."/>
            <person name="Iarovenko S."/>
            <person name="Subramanian E."/>
            <person name="Araus A.J."/>
            <person name="Petzold A."/>
            <person name="Susuki M."/>
            <person name="Suzuki K.-i.T."/>
            <person name="Hayashi T."/>
            <person name="Toyoda A."/>
            <person name="Oliveira C."/>
            <person name="Osipova E."/>
            <person name="Leigh N.D."/>
            <person name="Simon A."/>
            <person name="Yun M.H."/>
        </authorList>
    </citation>
    <scope>NUCLEOTIDE SEQUENCE</scope>
    <source>
        <strain evidence="2">20211129_DDA</strain>
        <tissue evidence="2">Liver</tissue>
    </source>
</reference>
<name>A0AAV7LTP8_PLEWA</name>
<dbReference type="EMBL" id="JANPWB010000015">
    <property type="protein sequence ID" value="KAJ1094019.1"/>
    <property type="molecule type" value="Genomic_DNA"/>
</dbReference>
<feature type="non-terminal residue" evidence="2">
    <location>
        <position position="54"/>
    </location>
</feature>
<evidence type="ECO:0000313" key="2">
    <source>
        <dbReference type="EMBL" id="KAJ1094019.1"/>
    </source>
</evidence>
<sequence>GRNAGPCSAVGGPNSSRGPPSAVCPSVRYGRPWKPLITCCGGGTILRYVVPVFP</sequence>